<reference evidence="1" key="1">
    <citation type="submission" date="2025-02" db="EMBL/GenBank/DDBJ databases">
        <authorList>
            <consortium name="NCBI Genome Project"/>
        </authorList>
    </citation>
    <scope>NUCLEOTIDE SEQUENCE</scope>
</reference>
<gene>
    <name evidence="1" type="ORF">An02g13990</name>
</gene>
<proteinExistence type="predicted"/>
<dbReference type="AlphaFoldDB" id="A0AAJ8BXH3"/>
<dbReference type="KEGG" id="ang:An02g13990"/>
<dbReference type="GeneID" id="84590557"/>
<protein>
    <submittedName>
        <fullName evidence="1">Uncharacterized protein</fullName>
    </submittedName>
</protein>
<evidence type="ECO:0000313" key="1">
    <source>
        <dbReference type="RefSeq" id="XP_059605710.1"/>
    </source>
</evidence>
<organism evidence="1">
    <name type="scientific">Aspergillus niger</name>
    <dbReference type="NCBI Taxonomy" id="5061"/>
    <lineage>
        <taxon>Eukaryota</taxon>
        <taxon>Fungi</taxon>
        <taxon>Dikarya</taxon>
        <taxon>Ascomycota</taxon>
        <taxon>Pezizomycotina</taxon>
        <taxon>Eurotiomycetes</taxon>
        <taxon>Eurotiomycetidae</taxon>
        <taxon>Eurotiales</taxon>
        <taxon>Aspergillaceae</taxon>
        <taxon>Aspergillus</taxon>
        <taxon>Aspergillus subgen. Circumdati</taxon>
    </lineage>
</organism>
<dbReference type="VEuPathDB" id="FungiDB:An02g13990"/>
<name>A0AAJ8BXH3_ASPNG</name>
<dbReference type="RefSeq" id="XP_059605710.1">
    <property type="nucleotide sequence ID" value="XM_059746780.1"/>
</dbReference>
<sequence>MVEIANHTMLLGILQYHNVILMVNIQEIDRKVRGNCGVESLKLGSSYGITTLKIASSESLFSISEIRGMNERPCANGIATPFFPDAVMSHVIHCPAPVELSNSVQFALMTREKCIRWVEQIHHCTGFRGDTTFAPDVVGIYRAVEAQNATGQIGQTIGHAILRKRAKRQLKGPSLEGREWTILFALLIAVQTHRHGRDTEGRKGDDPWNEWVGIPIRHRVSNIQSQRRMYKYLLMDEEA</sequence>
<accession>A0AAJ8BXH3</accession>
<reference evidence="1" key="2">
    <citation type="submission" date="2025-08" db="UniProtKB">
        <authorList>
            <consortium name="RefSeq"/>
        </authorList>
    </citation>
    <scope>IDENTIFICATION</scope>
</reference>